<evidence type="ECO:0000259" key="3">
    <source>
        <dbReference type="PROSITE" id="PS50022"/>
    </source>
</evidence>
<sequence>MSPTSARRRAASLAAALVSSGLTVFAVGSGTPAAAATCPATASGGASVPFRTVEAECSATNGSAVSPDYTQATVASEASGRQAVRLGQGEYVEFTLPAAANSVNVHYNLPGGSSGRMSVYVNGTKLGSGLSVTSQYTYTDTPGIPGAKTHHFFDDARLLFGQNAAAGAKVKVQLDSGDVGQATIDLADFEQVGGAGTQPAGSLSVTDYGATANDSGDDTQAFRNALQAARQQGKEVWIPAGRFEIGSALQIDQTTVRGAGQWYTVLHGNNIFNNGSASGNIKLYDFAVFGSVSERNDSSPDNAFHGVLGTGSVVSGLWIQDTKCGLWLMNGASSNLTIENNRILDTQADGVNFDGAVTNSAIRNNYLRNNGDDALALWSNGQADSGITIANNTVVQPNLANGIALYGGSNNTVSGNLIQDTNALGGGYLVANRFNSVPLSGTVTLTNNTALRAGALDPNWQFGVGALWFDARDQAISGVTIRVNGFTAIDSPYEAIQFIDGNGAGKQVSGITIDGVTVRGAGTFVAQSQTQGTVSINNLTASGVGVVGTYNCPYPGSIPKMTFNGSGNSGWTGTWNDCSSWPAPNSGPPQPPKSGANIARGKAITASGSQGGFPPGNAVDGNASTYWESANNAFPQTLIVDLGDAAAINKVTLKLPPSGDWGARTQALTVQGSTDGGSWTTLVASRGWKLQPVVGQHGVGELRHDDAALRARDDHRQHRPAGQVSELEVAAA</sequence>
<keyword evidence="5" id="KW-1185">Reference proteome</keyword>
<dbReference type="SMART" id="SM00710">
    <property type="entry name" value="PbH1"/>
    <property type="match status" value="8"/>
</dbReference>
<feature type="signal peptide" evidence="2">
    <location>
        <begin position="1"/>
        <end position="26"/>
    </location>
</feature>
<dbReference type="SUPFAM" id="SSF49785">
    <property type="entry name" value="Galactose-binding domain-like"/>
    <property type="match status" value="1"/>
</dbReference>
<organism evidence="4 5">
    <name type="scientific">Amycolatopsis carbonis</name>
    <dbReference type="NCBI Taxonomy" id="715471"/>
    <lineage>
        <taxon>Bacteria</taxon>
        <taxon>Bacillati</taxon>
        <taxon>Actinomycetota</taxon>
        <taxon>Actinomycetes</taxon>
        <taxon>Pseudonocardiales</taxon>
        <taxon>Pseudonocardiaceae</taxon>
        <taxon>Amycolatopsis</taxon>
    </lineage>
</organism>
<dbReference type="RefSeq" id="WP_285973683.1">
    <property type="nucleotide sequence ID" value="NZ_CP127294.1"/>
</dbReference>
<keyword evidence="2" id="KW-0732">Signal</keyword>
<reference evidence="4 5" key="1">
    <citation type="submission" date="2023-06" db="EMBL/GenBank/DDBJ databases">
        <authorList>
            <person name="Oyuntsetseg B."/>
            <person name="Kim S.B."/>
        </authorList>
    </citation>
    <scope>NUCLEOTIDE SEQUENCE [LARGE SCALE GENOMIC DNA]</scope>
    <source>
        <strain evidence="4 5">2-15</strain>
    </source>
</reference>
<dbReference type="PROSITE" id="PS50022">
    <property type="entry name" value="FA58C_3"/>
    <property type="match status" value="1"/>
</dbReference>
<dbReference type="Gene3D" id="2.160.20.10">
    <property type="entry name" value="Single-stranded right-handed beta-helix, Pectin lyase-like"/>
    <property type="match status" value="1"/>
</dbReference>
<dbReference type="SUPFAM" id="SSF51126">
    <property type="entry name" value="Pectin lyase-like"/>
    <property type="match status" value="1"/>
</dbReference>
<dbReference type="Pfam" id="PF22815">
    <property type="entry name" value="CatAgl_D1"/>
    <property type="match status" value="1"/>
</dbReference>
<dbReference type="Pfam" id="PF22816">
    <property type="entry name" value="CatAgl_D2"/>
    <property type="match status" value="1"/>
</dbReference>
<dbReference type="InterPro" id="IPR000421">
    <property type="entry name" value="FA58C"/>
</dbReference>
<dbReference type="AlphaFoldDB" id="A0A9Y2N1J8"/>
<dbReference type="InterPro" id="IPR012334">
    <property type="entry name" value="Pectin_lyas_fold"/>
</dbReference>
<dbReference type="Gene3D" id="2.60.120.260">
    <property type="entry name" value="Galactose-binding domain-like"/>
    <property type="match status" value="2"/>
</dbReference>
<dbReference type="InterPro" id="IPR008979">
    <property type="entry name" value="Galactose-bd-like_sf"/>
</dbReference>
<dbReference type="EMBL" id="CP127294">
    <property type="protein sequence ID" value="WIX83124.1"/>
    <property type="molecule type" value="Genomic_DNA"/>
</dbReference>
<name>A0A9Y2N1J8_9PSEU</name>
<evidence type="ECO:0000313" key="4">
    <source>
        <dbReference type="EMBL" id="WIX83124.1"/>
    </source>
</evidence>
<dbReference type="InterPro" id="IPR055149">
    <property type="entry name" value="Agl_cat_D2"/>
</dbReference>
<evidence type="ECO:0000313" key="5">
    <source>
        <dbReference type="Proteomes" id="UP001236014"/>
    </source>
</evidence>
<dbReference type="InterPro" id="IPR011050">
    <property type="entry name" value="Pectin_lyase_fold/virulence"/>
</dbReference>
<evidence type="ECO:0000256" key="2">
    <source>
        <dbReference type="SAM" id="SignalP"/>
    </source>
</evidence>
<dbReference type="KEGG" id="acab:QRX50_21350"/>
<feature type="region of interest" description="Disordered" evidence="1">
    <location>
        <begin position="713"/>
        <end position="732"/>
    </location>
</feature>
<gene>
    <name evidence="4" type="ORF">QRX50_21350</name>
</gene>
<dbReference type="Pfam" id="PF22633">
    <property type="entry name" value="F5_F8_type_C_2"/>
    <property type="match status" value="1"/>
</dbReference>
<protein>
    <submittedName>
        <fullName evidence="4">Discoidin domain-containing protein</fullName>
    </submittedName>
</protein>
<feature type="domain" description="F5/8 type C" evidence="3">
    <location>
        <begin position="586"/>
        <end position="682"/>
    </location>
</feature>
<evidence type="ECO:0000256" key="1">
    <source>
        <dbReference type="SAM" id="MobiDB-lite"/>
    </source>
</evidence>
<accession>A0A9Y2N1J8</accession>
<dbReference type="InterPro" id="IPR006626">
    <property type="entry name" value="PbH1"/>
</dbReference>
<dbReference type="Proteomes" id="UP001236014">
    <property type="component" value="Chromosome"/>
</dbReference>
<feature type="chain" id="PRO_5040760301" evidence="2">
    <location>
        <begin position="27"/>
        <end position="732"/>
    </location>
</feature>
<proteinExistence type="predicted"/>
<dbReference type="InterPro" id="IPR033801">
    <property type="entry name" value="CBM6-CBM35-CBM36-like_1"/>
</dbReference>